<organism evidence="2 3">
    <name type="scientific">Candidatus Gottesmanbacteria bacterium GW2011_GWA2_42_18</name>
    <dbReference type="NCBI Taxonomy" id="1618442"/>
    <lineage>
        <taxon>Bacteria</taxon>
        <taxon>Candidatus Gottesmaniibacteriota</taxon>
    </lineage>
</organism>
<comment type="caution">
    <text evidence="2">The sequence shown here is derived from an EMBL/GenBank/DDBJ whole genome shotgun (WGS) entry which is preliminary data.</text>
</comment>
<evidence type="ECO:0000313" key="3">
    <source>
        <dbReference type="Proteomes" id="UP000034320"/>
    </source>
</evidence>
<keyword evidence="1" id="KW-0472">Membrane</keyword>
<dbReference type="Proteomes" id="UP000034320">
    <property type="component" value="Unassembled WGS sequence"/>
</dbReference>
<dbReference type="EMBL" id="LCDD01000001">
    <property type="protein sequence ID" value="KKS47982.1"/>
    <property type="molecule type" value="Genomic_DNA"/>
</dbReference>
<name>A0A0G0ZGZ5_9BACT</name>
<feature type="transmembrane region" description="Helical" evidence="1">
    <location>
        <begin position="7"/>
        <end position="34"/>
    </location>
</feature>
<accession>A0A0G0ZGZ5</accession>
<feature type="transmembrane region" description="Helical" evidence="1">
    <location>
        <begin position="85"/>
        <end position="103"/>
    </location>
</feature>
<protein>
    <recommendedName>
        <fullName evidence="4">Rod shape-determining protein MreD</fullName>
    </recommendedName>
</protein>
<evidence type="ECO:0000313" key="2">
    <source>
        <dbReference type="EMBL" id="KKS47982.1"/>
    </source>
</evidence>
<reference evidence="2 3" key="1">
    <citation type="journal article" date="2015" name="Nature">
        <title>rRNA introns, odd ribosomes, and small enigmatic genomes across a large radiation of phyla.</title>
        <authorList>
            <person name="Brown C.T."/>
            <person name="Hug L.A."/>
            <person name="Thomas B.C."/>
            <person name="Sharon I."/>
            <person name="Castelle C.J."/>
            <person name="Singh A."/>
            <person name="Wilkins M.J."/>
            <person name="Williams K.H."/>
            <person name="Banfield J.F."/>
        </authorList>
    </citation>
    <scope>NUCLEOTIDE SEQUENCE [LARGE SCALE GENOMIC DNA]</scope>
</reference>
<keyword evidence="1" id="KW-0812">Transmembrane</keyword>
<feature type="transmembrane region" description="Helical" evidence="1">
    <location>
        <begin position="109"/>
        <end position="130"/>
    </location>
</feature>
<gene>
    <name evidence="2" type="ORF">UV09_C0001G0014</name>
</gene>
<feature type="transmembrane region" description="Helical" evidence="1">
    <location>
        <begin position="40"/>
        <end position="73"/>
    </location>
</feature>
<proteinExistence type="predicted"/>
<dbReference type="AlphaFoldDB" id="A0A0G0ZGZ5"/>
<evidence type="ECO:0000256" key="1">
    <source>
        <dbReference type="SAM" id="Phobius"/>
    </source>
</evidence>
<evidence type="ECO:0008006" key="4">
    <source>
        <dbReference type="Google" id="ProtNLM"/>
    </source>
</evidence>
<sequence length="142" mass="16494">MRQIILLMVLAIIIETVFLSFPFTLLLSMVAVMLLGRKSLWLVFLAGISLDLFSLRLLGLDSLIFLLVAALILRYSRKFQLQSVWYVLSFIFTAVGLYSLYFYQQFFNLLYLLLTLILSVSLMYFLSFSVNYEYTDKKPLAV</sequence>
<keyword evidence="1" id="KW-1133">Transmembrane helix</keyword>